<dbReference type="CDD" id="cd05008">
    <property type="entry name" value="SIS_GlmS_GlmD_1"/>
    <property type="match status" value="1"/>
</dbReference>
<evidence type="ECO:0000313" key="6">
    <source>
        <dbReference type="Proteomes" id="UP000051562"/>
    </source>
</evidence>
<accession>A0A0Q3I745</accession>
<evidence type="ECO:0000259" key="3">
    <source>
        <dbReference type="PROSITE" id="PS51464"/>
    </source>
</evidence>
<dbReference type="EMBL" id="LMAR01000033">
    <property type="protein sequence ID" value="KQK30677.1"/>
    <property type="molecule type" value="Genomic_DNA"/>
</dbReference>
<dbReference type="Proteomes" id="UP000051562">
    <property type="component" value="Unassembled WGS sequence"/>
</dbReference>
<dbReference type="InterPro" id="IPR035490">
    <property type="entry name" value="GlmS/FrlB_SIS"/>
</dbReference>
<dbReference type="RefSeq" id="WP_055727838.1">
    <property type="nucleotide sequence ID" value="NZ_FUYX01000013.1"/>
</dbReference>
<gene>
    <name evidence="4" type="ORF">ARD30_12030</name>
    <name evidence="5" type="ORF">SAMN05660750_04185</name>
</gene>
<feature type="domain" description="SIS" evidence="3">
    <location>
        <begin position="38"/>
        <end position="188"/>
    </location>
</feature>
<keyword evidence="1 4" id="KW-0032">Aminotransferase</keyword>
<feature type="domain" description="SIS" evidence="3">
    <location>
        <begin position="200"/>
        <end position="343"/>
    </location>
</feature>
<dbReference type="AlphaFoldDB" id="A0A0Q3I745"/>
<evidence type="ECO:0000256" key="1">
    <source>
        <dbReference type="ARBA" id="ARBA00022576"/>
    </source>
</evidence>
<dbReference type="PROSITE" id="PS51464">
    <property type="entry name" value="SIS"/>
    <property type="match status" value="2"/>
</dbReference>
<reference evidence="5 7" key="2">
    <citation type="submission" date="2017-02" db="EMBL/GenBank/DDBJ databases">
        <authorList>
            <person name="Peterson S.W."/>
        </authorList>
    </citation>
    <scope>NUCLEOTIDE SEQUENCE [LARGE SCALE GENOMIC DNA]</scope>
    <source>
        <strain evidence="5 7">DSM 9653</strain>
    </source>
</reference>
<dbReference type="InterPro" id="IPR046348">
    <property type="entry name" value="SIS_dom_sf"/>
</dbReference>
<evidence type="ECO:0000256" key="2">
    <source>
        <dbReference type="ARBA" id="ARBA00022737"/>
    </source>
</evidence>
<dbReference type="Gene3D" id="3.40.50.10490">
    <property type="entry name" value="Glucose-6-phosphate isomerase like protein, domain 1"/>
    <property type="match status" value="2"/>
</dbReference>
<organism evidence="4 6">
    <name type="scientific">Bosea thiooxidans</name>
    <dbReference type="NCBI Taxonomy" id="53254"/>
    <lineage>
        <taxon>Bacteria</taxon>
        <taxon>Pseudomonadati</taxon>
        <taxon>Pseudomonadota</taxon>
        <taxon>Alphaproteobacteria</taxon>
        <taxon>Hyphomicrobiales</taxon>
        <taxon>Boseaceae</taxon>
        <taxon>Bosea</taxon>
    </lineage>
</organism>
<protein>
    <submittedName>
        <fullName evidence="4">Glutamine--fructose-6-phosphate aminotransferase</fullName>
    </submittedName>
    <submittedName>
        <fullName evidence="5">Glutamine--fructose-6-phosphate transaminase</fullName>
    </submittedName>
</protein>
<evidence type="ECO:0000313" key="7">
    <source>
        <dbReference type="Proteomes" id="UP000190130"/>
    </source>
</evidence>
<keyword evidence="4" id="KW-0808">Transferase</keyword>
<dbReference type="GO" id="GO:1901135">
    <property type="term" value="P:carbohydrate derivative metabolic process"/>
    <property type="evidence" value="ECO:0007669"/>
    <property type="project" value="InterPro"/>
</dbReference>
<sequence length="343" mass="34823">MSQSERPTSRMSREVAEIPQAAARLLDEQRETIAQVAAALDMRRVSHAVVSGRGSSGHAGTHLRYLIETRLGLSAAPAAPSVVTRYGASPRLGEALYILISQSGRSPDLVAAAEQATAAGAQTIAIVNDANSPAARACRHVIPIAAGPELAVAATKTVVNTMLAGLLLVAALAEDEALAAAAGVAPERLAQALALDWSAWARRLSGAPAGFVIGRGLSLGPAREAALKAAEVLGVPVLAYSAAEVLHGPKAAIRGEHPVLGLNAGGEVSDSIEDALATLGRAGSPVFSGSGPRPSLPGLGPGEPALDAIALLVPVYRALEAEAVRLGRDVDSPPGLLKVTETL</sequence>
<reference evidence="4 6" key="1">
    <citation type="submission" date="2015-10" db="EMBL/GenBank/DDBJ databases">
        <title>Draft genome of Bosea thiooxidans.</title>
        <authorList>
            <person name="Wang X."/>
        </authorList>
    </citation>
    <scope>NUCLEOTIDE SEQUENCE [LARGE SCALE GENOMIC DNA]</scope>
    <source>
        <strain evidence="4 6">CGMCC 9174</strain>
    </source>
</reference>
<dbReference type="STRING" id="53254.SAMN05660750_04185"/>
<dbReference type="EMBL" id="FUYX01000013">
    <property type="protein sequence ID" value="SKC08935.1"/>
    <property type="molecule type" value="Genomic_DNA"/>
</dbReference>
<dbReference type="Pfam" id="PF01380">
    <property type="entry name" value="SIS"/>
    <property type="match status" value="2"/>
</dbReference>
<dbReference type="GO" id="GO:0097367">
    <property type="term" value="F:carbohydrate derivative binding"/>
    <property type="evidence" value="ECO:0007669"/>
    <property type="project" value="InterPro"/>
</dbReference>
<name>A0A0Q3I745_9HYPH</name>
<dbReference type="PANTHER" id="PTHR10937:SF8">
    <property type="entry name" value="AMINOTRANSFERASE-RELATED"/>
    <property type="match status" value="1"/>
</dbReference>
<dbReference type="SUPFAM" id="SSF53697">
    <property type="entry name" value="SIS domain"/>
    <property type="match status" value="1"/>
</dbReference>
<dbReference type="Proteomes" id="UP000190130">
    <property type="component" value="Unassembled WGS sequence"/>
</dbReference>
<keyword evidence="2" id="KW-0677">Repeat</keyword>
<evidence type="ECO:0000313" key="5">
    <source>
        <dbReference type="EMBL" id="SKC08935.1"/>
    </source>
</evidence>
<proteinExistence type="predicted"/>
<dbReference type="InterPro" id="IPR035466">
    <property type="entry name" value="GlmS/AgaS_SIS"/>
</dbReference>
<dbReference type="InterPro" id="IPR001347">
    <property type="entry name" value="SIS_dom"/>
</dbReference>
<dbReference type="PANTHER" id="PTHR10937">
    <property type="entry name" value="GLUCOSAMINE--FRUCTOSE-6-PHOSPHATE AMINOTRANSFERASE, ISOMERIZING"/>
    <property type="match status" value="1"/>
</dbReference>
<dbReference type="GO" id="GO:0008483">
    <property type="term" value="F:transaminase activity"/>
    <property type="evidence" value="ECO:0007669"/>
    <property type="project" value="UniProtKB-KW"/>
</dbReference>
<evidence type="ECO:0000313" key="4">
    <source>
        <dbReference type="EMBL" id="KQK30677.1"/>
    </source>
</evidence>
<dbReference type="CDD" id="cd05009">
    <property type="entry name" value="SIS_GlmS_GlmD_2"/>
    <property type="match status" value="1"/>
</dbReference>
<keyword evidence="6" id="KW-1185">Reference proteome</keyword>